<name>A0AAV7T6D3_PLEWA</name>
<comment type="caution">
    <text evidence="1">The sequence shown here is derived from an EMBL/GenBank/DDBJ whole genome shotgun (WGS) entry which is preliminary data.</text>
</comment>
<sequence length="119" mass="12874">MSDLSKCVICSLKSRTIWNLRNPVGASSVSCSSTDLSRAEQTQPLIPRLRFEQIAALSCKATRFASYTKCEDGEALSAPAQFPLSLRVESLVLGSCLPSSGVRLHNLIYTPCLCADSFS</sequence>
<protein>
    <submittedName>
        <fullName evidence="1">Uncharacterized protein</fullName>
    </submittedName>
</protein>
<gene>
    <name evidence="1" type="ORF">NDU88_003756</name>
</gene>
<accession>A0AAV7T6D3</accession>
<proteinExistence type="predicted"/>
<reference evidence="1" key="1">
    <citation type="journal article" date="2022" name="bioRxiv">
        <title>Sequencing and chromosome-scale assembly of the giantPleurodeles waltlgenome.</title>
        <authorList>
            <person name="Brown T."/>
            <person name="Elewa A."/>
            <person name="Iarovenko S."/>
            <person name="Subramanian E."/>
            <person name="Araus A.J."/>
            <person name="Petzold A."/>
            <person name="Susuki M."/>
            <person name="Suzuki K.-i.T."/>
            <person name="Hayashi T."/>
            <person name="Toyoda A."/>
            <person name="Oliveira C."/>
            <person name="Osipova E."/>
            <person name="Leigh N.D."/>
            <person name="Simon A."/>
            <person name="Yun M.H."/>
        </authorList>
    </citation>
    <scope>NUCLEOTIDE SEQUENCE</scope>
    <source>
        <strain evidence="1">20211129_DDA</strain>
        <tissue evidence="1">Liver</tissue>
    </source>
</reference>
<dbReference type="AlphaFoldDB" id="A0AAV7T6D3"/>
<evidence type="ECO:0000313" key="2">
    <source>
        <dbReference type="Proteomes" id="UP001066276"/>
    </source>
</evidence>
<organism evidence="1 2">
    <name type="scientific">Pleurodeles waltl</name>
    <name type="common">Iberian ribbed newt</name>
    <dbReference type="NCBI Taxonomy" id="8319"/>
    <lineage>
        <taxon>Eukaryota</taxon>
        <taxon>Metazoa</taxon>
        <taxon>Chordata</taxon>
        <taxon>Craniata</taxon>
        <taxon>Vertebrata</taxon>
        <taxon>Euteleostomi</taxon>
        <taxon>Amphibia</taxon>
        <taxon>Batrachia</taxon>
        <taxon>Caudata</taxon>
        <taxon>Salamandroidea</taxon>
        <taxon>Salamandridae</taxon>
        <taxon>Pleurodelinae</taxon>
        <taxon>Pleurodeles</taxon>
    </lineage>
</organism>
<evidence type="ECO:0000313" key="1">
    <source>
        <dbReference type="EMBL" id="KAJ1171899.1"/>
    </source>
</evidence>
<dbReference type="Proteomes" id="UP001066276">
    <property type="component" value="Chromosome 4_1"/>
</dbReference>
<dbReference type="EMBL" id="JANPWB010000007">
    <property type="protein sequence ID" value="KAJ1171899.1"/>
    <property type="molecule type" value="Genomic_DNA"/>
</dbReference>
<keyword evidence="2" id="KW-1185">Reference proteome</keyword>